<dbReference type="SUPFAM" id="SSF49785">
    <property type="entry name" value="Galactose-binding domain-like"/>
    <property type="match status" value="3"/>
</dbReference>
<dbReference type="EMBL" id="AMEZ01000133">
    <property type="protein sequence ID" value="EKY22248.1"/>
    <property type="molecule type" value="Genomic_DNA"/>
</dbReference>
<dbReference type="eggNOG" id="COG3250">
    <property type="taxonomic scope" value="Bacteria"/>
</dbReference>
<dbReference type="Gene3D" id="3.20.20.70">
    <property type="entry name" value="Aldolase class I"/>
    <property type="match status" value="1"/>
</dbReference>
<comment type="caution">
    <text evidence="7">The sequence shown here is derived from an EMBL/GenBank/DDBJ whole genome shotgun (WGS) entry which is preliminary data.</text>
</comment>
<keyword evidence="4" id="KW-1133">Transmembrane helix</keyword>
<feature type="region of interest" description="Disordered" evidence="3">
    <location>
        <begin position="1785"/>
        <end position="1838"/>
    </location>
</feature>
<evidence type="ECO:0000256" key="4">
    <source>
        <dbReference type="SAM" id="Phobius"/>
    </source>
</evidence>
<gene>
    <name evidence="7" type="ORF">HMPREF0216_03292</name>
</gene>
<dbReference type="eggNOG" id="COG5492">
    <property type="taxonomic scope" value="Bacteria"/>
</dbReference>
<dbReference type="HOGENOM" id="CLU_001692_0_0_9"/>
<keyword evidence="2" id="KW-0326">Glycosidase</keyword>
<dbReference type="eggNOG" id="COG1196">
    <property type="taxonomic scope" value="Bacteria"/>
</dbReference>
<feature type="domain" description="F5/8 type C" evidence="6">
    <location>
        <begin position="93"/>
        <end position="248"/>
    </location>
</feature>
<evidence type="ECO:0000256" key="5">
    <source>
        <dbReference type="SAM" id="SignalP"/>
    </source>
</evidence>
<dbReference type="Pfam" id="PF07554">
    <property type="entry name" value="FIVAR"/>
    <property type="match status" value="3"/>
</dbReference>
<name>L1Q2P5_9CLOT</name>
<dbReference type="Gene3D" id="2.60.120.260">
    <property type="entry name" value="Galactose-binding domain-like"/>
    <property type="match status" value="3"/>
</dbReference>
<keyword evidence="4" id="KW-0812">Transmembrane</keyword>
<dbReference type="Gene3D" id="2.60.40.1080">
    <property type="match status" value="1"/>
</dbReference>
<feature type="chain" id="PRO_5003956392" evidence="5">
    <location>
        <begin position="29"/>
        <end position="1869"/>
    </location>
</feature>
<sequence>MKRKTLQRALAAFISVSLFGQSITPVYAVEVDSIRVEKTNNNLVLGNQYLEREFTYADGKLITSEINNLRADETFIPGDGSEEFIIKLFEEKAEKPAIEGIDRSKWTATASSQQNNNLGDSDGPAANLIDGDVNTIWHSNYSGTPQQYPHWVEFDLQEETSFKAFSYTPRQQGEDTNGNILGYELYVSNDLETITDSENLVAQGNFKYDGVNQIVVNLNKEAQGRYVRLVATSSKNGQAFAGGAEFNLHKDIIEDDEASTGYEIKTSDLTLDVDNIKVESTNVVLNNEEKEGKIIEFPFETYETLGVEFDITQKIVMYEGDHYMRKFIEIESSDTDIRIDYIDCESLNVNEEDATWTIPTDAGGIVEMETFKANLGQPVYIQGMFFGSEFPLSDTQIVDDNARMRYYSGKNFGDFERDNQLTTEGEYVTWQTVVGAARSTEQQVIQSDFYDYIDDIATPTDFRIQYNSWFDNMMLIDDQNILESFIEIDKQFSSTGIRPLDSYVVDDGWINYNDTNIVDANRAGTTLNESGFWEFNSKFPNKLYPSSELVQNFGSNFGVWVGPRGGYNFYGHLANILTKSGKGSKAGGSIDVADRTYIENLIDMFIEFQTEYQVNYWKWDGFSDNAQYNSFPKGEGVVGRENNHMYGGYKGMYHVTDLWEAWIDLFEIVRDHATDEQINKLWLSLTCYVNPSPWFLQWANSVWLQCIHDRGDAGPISGYMDRMLTYRDAAYYDFIHNHEFQFPLANIYNHDPVYGKEGTGMNANSMTDEQFQNYLYMMATRGTAFWELYYSADLLSEGKYLVNAEFLEWAEENFHILRNAKMFGGNPDDAIRLGSIGTTTKNETYGFSAWDGTEGIISMRNPNNVAQELTFVLDRNLGVGETNETFYRTVVNNYNVPEGADDAYQTLQYGDTVTVTLQPGETRIWKLSTVEDTVAPTVEKAQATSENEIIVKFTERVVEPTVTVAGHNVASVERLADKVTYKVTLADSMTSSEKVTISVAGAKDASNNVIGDNSTELTYYADYKVYEAEDVVNGTIEENVYGKYGYSVAATVDTANLEGNTALAKQEGAYEIGIDAEGKPYFQVDEARATASVSILDGEEHQIVGVKENNGLIKVYVDGTLNKSDYELSNVDKYVEENNTEILNSMNYFAVFNKSLGYDEVADLLEGEVEDSKTALDPSEFTVEVPSSGDSTTPENIFVEDPSVYWITEEYSDGIENNAYVTIDLNGLYNINGFDYTKRYHSSVNYDCTGSLLDYILEVSNDGGETWKQVAAGETTGATTEIRFDEVAATHIRLKATQSYHWQSQNANKFMAVGYVQVYGEKLEVTNVALDATVTGKWTNGDDLTLNNDRPLSMITDGIKDNVNGNYGEFGQDGKKESSYVEIDLGKLYTLENMNLYRYWADGRIYDATVIEVSSNPNFTNSVIVYNSDADNVHGKGAGTDELYAETATGKAIEFDKVNAQYVRIYMYGSNKGTTNHVNELEIFGMPAVDNSIVSIEFDAESKTGYIGDEITLAPVVTPVDYVDTLTWTSSNEAVATVDQDGKVTIKGEGEAIITVTARNVSASIKIQGYAKEEGSENTNKLALEIAVELALEVTEAELENVVPAVVNEFKAALAEAQSVLENDKATQDEIDQAFERLRSVMEMLSFEKGDKTQLEALIEKIDALDSSKYITNTWDKLAAKLEASKAVIADENAMAEEVANSYEALLRAFLELRLKPNKDLLEELINKVENMDLAKYTEESVVALQNELRTAKEIFADENSTKEDIELASANLTKAVNNLVEIASGENEGGNGTSDNEITDNETTGSTVNNNSGSNNSGNSSTNGNAGKGEGKLPQTGGVDTRNVLFVGIILLGLGAAFMFAKKSAVKK</sequence>
<organism evidence="7 8">
    <name type="scientific">Clostridium celatum DSM 1785</name>
    <dbReference type="NCBI Taxonomy" id="545697"/>
    <lineage>
        <taxon>Bacteria</taxon>
        <taxon>Bacillati</taxon>
        <taxon>Bacillota</taxon>
        <taxon>Clostridia</taxon>
        <taxon>Eubacteriales</taxon>
        <taxon>Clostridiaceae</taxon>
        <taxon>Clostridium</taxon>
    </lineage>
</organism>
<dbReference type="InterPro" id="IPR000421">
    <property type="entry name" value="FA58C"/>
</dbReference>
<dbReference type="GO" id="GO:0016798">
    <property type="term" value="F:hydrolase activity, acting on glycosyl bonds"/>
    <property type="evidence" value="ECO:0007669"/>
    <property type="project" value="UniProtKB-KW"/>
</dbReference>
<proteinExistence type="predicted"/>
<evidence type="ECO:0000259" key="6">
    <source>
        <dbReference type="PROSITE" id="PS50022"/>
    </source>
</evidence>
<feature type="domain" description="F5/8 type C" evidence="6">
    <location>
        <begin position="1162"/>
        <end position="1315"/>
    </location>
</feature>
<reference evidence="7 8" key="1">
    <citation type="submission" date="2012-05" db="EMBL/GenBank/DDBJ databases">
        <authorList>
            <person name="Weinstock G."/>
            <person name="Sodergren E."/>
            <person name="Lobos E.A."/>
            <person name="Fulton L."/>
            <person name="Fulton R."/>
            <person name="Courtney L."/>
            <person name="Fronick C."/>
            <person name="O'Laughlin M."/>
            <person name="Godfrey J."/>
            <person name="Wilson R.M."/>
            <person name="Miner T."/>
            <person name="Farmer C."/>
            <person name="Delehaunty K."/>
            <person name="Cordes M."/>
            <person name="Minx P."/>
            <person name="Tomlinson C."/>
            <person name="Chen J."/>
            <person name="Wollam A."/>
            <person name="Pepin K.H."/>
            <person name="Bhonagiri V."/>
            <person name="Zhang X."/>
            <person name="Suruliraj S."/>
            <person name="Warren W."/>
            <person name="Mitreva M."/>
            <person name="Mardis E.R."/>
            <person name="Wilson R.K."/>
        </authorList>
    </citation>
    <scope>NUCLEOTIDE SEQUENCE [LARGE SCALE GENOMIC DNA]</scope>
    <source>
        <strain evidence="7 8">DSM 1785</strain>
    </source>
</reference>
<dbReference type="OrthoDB" id="4410706at2"/>
<accession>L1Q2P5</accession>
<feature type="transmembrane region" description="Helical" evidence="4">
    <location>
        <begin position="1845"/>
        <end position="1862"/>
    </location>
</feature>
<dbReference type="Pfam" id="PF02368">
    <property type="entry name" value="Big_2"/>
    <property type="match status" value="1"/>
</dbReference>
<keyword evidence="4" id="KW-0472">Membrane</keyword>
<dbReference type="InterPro" id="IPR003343">
    <property type="entry name" value="Big_2"/>
</dbReference>
<dbReference type="InterPro" id="IPR014755">
    <property type="entry name" value="Cu-Rt/internalin_Ig-like"/>
</dbReference>
<dbReference type="SUPFAM" id="SSF51445">
    <property type="entry name" value="(Trans)glycosidases"/>
    <property type="match status" value="1"/>
</dbReference>
<evidence type="ECO:0000313" key="7">
    <source>
        <dbReference type="EMBL" id="EKY22248.1"/>
    </source>
</evidence>
<dbReference type="Pfam" id="PF00754">
    <property type="entry name" value="F5_F8_type_C"/>
    <property type="match status" value="2"/>
</dbReference>
<keyword evidence="1 5" id="KW-0732">Signal</keyword>
<dbReference type="Gene3D" id="2.60.40.1220">
    <property type="match status" value="1"/>
</dbReference>
<dbReference type="Proteomes" id="UP000010420">
    <property type="component" value="Unassembled WGS sequence"/>
</dbReference>
<evidence type="ECO:0000313" key="8">
    <source>
        <dbReference type="Proteomes" id="UP000010420"/>
    </source>
</evidence>
<evidence type="ECO:0000256" key="2">
    <source>
        <dbReference type="ARBA" id="ARBA00023295"/>
    </source>
</evidence>
<dbReference type="STRING" id="545697.HMPREF0216_03292"/>
<dbReference type="InterPro" id="IPR017853">
    <property type="entry name" value="GH"/>
</dbReference>
<dbReference type="InterPro" id="IPR013785">
    <property type="entry name" value="Aldolase_TIM"/>
</dbReference>
<dbReference type="RefSeq" id="WP_005216102.1">
    <property type="nucleotide sequence ID" value="NZ_KB291715.1"/>
</dbReference>
<dbReference type="Gene3D" id="1.20.1270.70">
    <property type="entry name" value="Designed single chain three-helix bundle"/>
    <property type="match status" value="2"/>
</dbReference>
<dbReference type="eggNOG" id="COG3345">
    <property type="taxonomic scope" value="Bacteria"/>
</dbReference>
<protein>
    <submittedName>
        <fullName evidence="7">LPXTG-motif protein cell wall anchor domain protein</fullName>
    </submittedName>
</protein>
<dbReference type="InterPro" id="IPR008979">
    <property type="entry name" value="Galactose-bd-like_sf"/>
</dbReference>
<dbReference type="SUPFAM" id="SSF49899">
    <property type="entry name" value="Concanavalin A-like lectins/glucanases"/>
    <property type="match status" value="1"/>
</dbReference>
<evidence type="ECO:0000256" key="3">
    <source>
        <dbReference type="SAM" id="MobiDB-lite"/>
    </source>
</evidence>
<keyword evidence="2" id="KW-0378">Hydrolase</keyword>
<keyword evidence="8" id="KW-1185">Reference proteome</keyword>
<dbReference type="NCBIfam" id="TIGR01167">
    <property type="entry name" value="LPXTG_anchor"/>
    <property type="match status" value="1"/>
</dbReference>
<dbReference type="Gene3D" id="1.20.1270.90">
    <property type="entry name" value="AF1782-like"/>
    <property type="match status" value="1"/>
</dbReference>
<evidence type="ECO:0000256" key="1">
    <source>
        <dbReference type="ARBA" id="ARBA00022729"/>
    </source>
</evidence>
<dbReference type="PROSITE" id="PS50022">
    <property type="entry name" value="FA58C_3"/>
    <property type="match status" value="2"/>
</dbReference>
<dbReference type="PATRIC" id="fig|545697.3.peg.3216"/>
<dbReference type="InterPro" id="IPR008964">
    <property type="entry name" value="Invasin/intimin_cell_adhesion"/>
</dbReference>
<feature type="compositionally biased region" description="Low complexity" evidence="3">
    <location>
        <begin position="1804"/>
        <end position="1826"/>
    </location>
</feature>
<dbReference type="InterPro" id="IPR013320">
    <property type="entry name" value="ConA-like_dom_sf"/>
</dbReference>
<feature type="signal peptide" evidence="5">
    <location>
        <begin position="1"/>
        <end position="28"/>
    </location>
</feature>
<dbReference type="SUPFAM" id="SSF49373">
    <property type="entry name" value="Invasin/intimin cell-adhesion fragments"/>
    <property type="match status" value="1"/>
</dbReference>